<dbReference type="KEGG" id="sap:Sulac_1740"/>
<feature type="transmembrane region" description="Helical" evidence="6">
    <location>
        <begin position="351"/>
        <end position="371"/>
    </location>
</feature>
<keyword evidence="8" id="KW-1185">Reference proteome</keyword>
<feature type="transmembrane region" description="Helical" evidence="6">
    <location>
        <begin position="34"/>
        <end position="51"/>
    </location>
</feature>
<evidence type="ECO:0000313" key="7">
    <source>
        <dbReference type="EMBL" id="AEW05235.1"/>
    </source>
</evidence>
<dbReference type="PATRIC" id="fig|679936.5.peg.1805"/>
<dbReference type="STRING" id="679936.Sulac_1740"/>
<feature type="transmembrane region" description="Helical" evidence="6">
    <location>
        <begin position="71"/>
        <end position="91"/>
    </location>
</feature>
<feature type="transmembrane region" description="Helical" evidence="6">
    <location>
        <begin position="143"/>
        <end position="163"/>
    </location>
</feature>
<dbReference type="GO" id="GO:0034755">
    <property type="term" value="P:iron ion transmembrane transport"/>
    <property type="evidence" value="ECO:0007669"/>
    <property type="project" value="TreeGrafter"/>
</dbReference>
<organism evidence="7 8">
    <name type="scientific">Sulfobacillus acidophilus (strain ATCC 700253 / DSM 10332 / NAL)</name>
    <dbReference type="NCBI Taxonomy" id="679936"/>
    <lineage>
        <taxon>Bacteria</taxon>
        <taxon>Bacillati</taxon>
        <taxon>Bacillota</taxon>
        <taxon>Clostridia</taxon>
        <taxon>Eubacteriales</taxon>
        <taxon>Clostridiales Family XVII. Incertae Sedis</taxon>
        <taxon>Sulfobacillus</taxon>
    </lineage>
</organism>
<gene>
    <name evidence="7" type="ordered locus">Sulac_1740</name>
</gene>
<proteinExistence type="predicted"/>
<feature type="transmembrane region" description="Helical" evidence="6">
    <location>
        <begin position="303"/>
        <end position="331"/>
    </location>
</feature>
<dbReference type="InterPro" id="IPR001046">
    <property type="entry name" value="NRAMP_fam"/>
</dbReference>
<evidence type="ECO:0000256" key="1">
    <source>
        <dbReference type="ARBA" id="ARBA00004141"/>
    </source>
</evidence>
<dbReference type="GO" id="GO:0015086">
    <property type="term" value="F:cadmium ion transmembrane transporter activity"/>
    <property type="evidence" value="ECO:0007669"/>
    <property type="project" value="TreeGrafter"/>
</dbReference>
<protein>
    <submittedName>
        <fullName evidence="7">Natural resistance-associated macrophage protein</fullName>
    </submittedName>
</protein>
<feature type="transmembrane region" description="Helical" evidence="6">
    <location>
        <begin position="377"/>
        <end position="400"/>
    </location>
</feature>
<feature type="transmembrane region" description="Helical" evidence="6">
    <location>
        <begin position="112"/>
        <end position="137"/>
    </location>
</feature>
<comment type="subcellular location">
    <subcellularLocation>
        <location evidence="1">Membrane</location>
        <topology evidence="1">Multi-pass membrane protein</topology>
    </subcellularLocation>
</comment>
<reference evidence="7 8" key="2">
    <citation type="journal article" date="2012" name="Stand. Genomic Sci.">
        <title>Complete genome sequence of the moderately thermophilic mineral-sulfide-oxidizing firmicute Sulfobacillus acidophilus type strain (NAL(T)).</title>
        <authorList>
            <person name="Anderson I."/>
            <person name="Chertkov O."/>
            <person name="Chen A."/>
            <person name="Saunders E."/>
            <person name="Lapidus A."/>
            <person name="Nolan M."/>
            <person name="Lucas S."/>
            <person name="Hammon N."/>
            <person name="Deshpande S."/>
            <person name="Cheng J.F."/>
            <person name="Han C."/>
            <person name="Tapia R."/>
            <person name="Goodwin L.A."/>
            <person name="Pitluck S."/>
            <person name="Liolios K."/>
            <person name="Pagani I."/>
            <person name="Ivanova N."/>
            <person name="Mikhailova N."/>
            <person name="Pati A."/>
            <person name="Palaniappan K."/>
            <person name="Land M."/>
            <person name="Pan C."/>
            <person name="Rohde M."/>
            <person name="Pukall R."/>
            <person name="Goker M."/>
            <person name="Detter J.C."/>
            <person name="Woyke T."/>
            <person name="Bristow J."/>
            <person name="Eisen J.A."/>
            <person name="Markowitz V."/>
            <person name="Hugenholtz P."/>
            <person name="Kyrpides N.C."/>
            <person name="Klenk H.P."/>
            <person name="Mavromatis K."/>
        </authorList>
    </citation>
    <scope>NUCLEOTIDE SEQUENCE [LARGE SCALE GENOMIC DNA]</scope>
    <source>
        <strain evidence="8">ATCC 700253 / DSM 10332 / NAL</strain>
    </source>
</reference>
<sequence>MSSSRSMVPDSVEHQKRARDRYQVYDARRRHRRFRLLWLLIGPGVLVMLGENDAPSMVSYAATGSQFGPKFFLGFILLTFAMAYIVQEITVRIGVSSQSGHAELIYRRFGRFWGHLAMIDLLVTNFLTLIAEFVGIVTGAAYFHLPPTIAAAFGVMGVSVAVLVRRYRTWEVIILALALLNLVFVPIALTDHPPWGTMAQSLITWRPYGGWNASTLLLVVSDIGATVTPWMLFFQQSAVSDKGLGTVDIPYGRADTMIGAGLAALAALACVVATYPLFVHPMNPVIYRQAGFALALKPYVGRWMASLFALGIFESGLVAATTISLSSAYAFGEILGKSHSLNRPWHEAPGFYLVLVGEALLAGIIVVIPGFPATMVVLLVNVLAVLTMPPALGFLLLLANDSEVMGPHRNSRFFNVLGFTVAGLIFSSGVLFAVSVLFPQLFSP</sequence>
<feature type="transmembrane region" description="Helical" evidence="6">
    <location>
        <begin position="170"/>
        <end position="189"/>
    </location>
</feature>
<dbReference type="AlphaFoldDB" id="G8TZJ5"/>
<dbReference type="PANTHER" id="PTHR11706">
    <property type="entry name" value="SOLUTE CARRIER PROTEIN FAMILY 11 MEMBER"/>
    <property type="match status" value="1"/>
</dbReference>
<dbReference type="GO" id="GO:0005384">
    <property type="term" value="F:manganese ion transmembrane transporter activity"/>
    <property type="evidence" value="ECO:0007669"/>
    <property type="project" value="TreeGrafter"/>
</dbReference>
<dbReference type="Proteomes" id="UP000005439">
    <property type="component" value="Chromosome"/>
</dbReference>
<name>G8TZJ5_SULAD</name>
<keyword evidence="3 6" id="KW-0812">Transmembrane</keyword>
<accession>G8TZJ5</accession>
<evidence type="ECO:0000256" key="2">
    <source>
        <dbReference type="ARBA" id="ARBA00022448"/>
    </source>
</evidence>
<keyword evidence="4 6" id="KW-1133">Transmembrane helix</keyword>
<dbReference type="HOGENOM" id="CLU_020088_6_1_9"/>
<keyword evidence="2" id="KW-0813">Transport</keyword>
<feature type="transmembrane region" description="Helical" evidence="6">
    <location>
        <begin position="254"/>
        <end position="278"/>
    </location>
</feature>
<reference evidence="8" key="1">
    <citation type="submission" date="2011-12" db="EMBL/GenBank/DDBJ databases">
        <title>The complete genome of chromosome of Sulfobacillus acidophilus DSM 10332.</title>
        <authorList>
            <person name="Lucas S."/>
            <person name="Han J."/>
            <person name="Lapidus A."/>
            <person name="Bruce D."/>
            <person name="Goodwin L."/>
            <person name="Pitluck S."/>
            <person name="Peters L."/>
            <person name="Kyrpides N."/>
            <person name="Mavromatis K."/>
            <person name="Ivanova N."/>
            <person name="Mikhailova N."/>
            <person name="Chertkov O."/>
            <person name="Saunders E."/>
            <person name="Detter J.C."/>
            <person name="Tapia R."/>
            <person name="Han C."/>
            <person name="Land M."/>
            <person name="Hauser L."/>
            <person name="Markowitz V."/>
            <person name="Cheng J.-F."/>
            <person name="Hugenholtz P."/>
            <person name="Woyke T."/>
            <person name="Wu D."/>
            <person name="Pukall R."/>
            <person name="Gehrich-Schroeter G."/>
            <person name="Schneider S."/>
            <person name="Klenk H.-P."/>
            <person name="Eisen J.A."/>
        </authorList>
    </citation>
    <scope>NUCLEOTIDE SEQUENCE [LARGE SCALE GENOMIC DNA]</scope>
    <source>
        <strain evidence="8">ATCC 700253 / DSM 10332 / NAL</strain>
    </source>
</reference>
<dbReference type="EMBL" id="CP003179">
    <property type="protein sequence ID" value="AEW05235.1"/>
    <property type="molecule type" value="Genomic_DNA"/>
</dbReference>
<evidence type="ECO:0000313" key="8">
    <source>
        <dbReference type="Proteomes" id="UP000005439"/>
    </source>
</evidence>
<feature type="transmembrane region" description="Helical" evidence="6">
    <location>
        <begin position="412"/>
        <end position="438"/>
    </location>
</feature>
<evidence type="ECO:0000256" key="3">
    <source>
        <dbReference type="ARBA" id="ARBA00022692"/>
    </source>
</evidence>
<dbReference type="PANTHER" id="PTHR11706:SF33">
    <property type="entry name" value="NATURAL RESISTANCE-ASSOCIATED MACROPHAGE PROTEIN 2"/>
    <property type="match status" value="1"/>
</dbReference>
<evidence type="ECO:0000256" key="5">
    <source>
        <dbReference type="ARBA" id="ARBA00023136"/>
    </source>
</evidence>
<evidence type="ECO:0000256" key="6">
    <source>
        <dbReference type="SAM" id="Phobius"/>
    </source>
</evidence>
<dbReference type="Pfam" id="PF01566">
    <property type="entry name" value="Nramp"/>
    <property type="match status" value="1"/>
</dbReference>
<dbReference type="GO" id="GO:0005886">
    <property type="term" value="C:plasma membrane"/>
    <property type="evidence" value="ECO:0007669"/>
    <property type="project" value="TreeGrafter"/>
</dbReference>
<evidence type="ECO:0000256" key="4">
    <source>
        <dbReference type="ARBA" id="ARBA00022989"/>
    </source>
</evidence>
<keyword evidence="5 6" id="KW-0472">Membrane</keyword>